<reference evidence="1" key="1">
    <citation type="journal article" date="2021" name="New Phytol.">
        <title>Evolutionary innovations through gain and loss of genes in the ectomycorrhizal Boletales.</title>
        <authorList>
            <person name="Wu G."/>
            <person name="Miyauchi S."/>
            <person name="Morin E."/>
            <person name="Kuo A."/>
            <person name="Drula E."/>
            <person name="Varga T."/>
            <person name="Kohler A."/>
            <person name="Feng B."/>
            <person name="Cao Y."/>
            <person name="Lipzen A."/>
            <person name="Daum C."/>
            <person name="Hundley H."/>
            <person name="Pangilinan J."/>
            <person name="Johnson J."/>
            <person name="Barry K."/>
            <person name="LaButti K."/>
            <person name="Ng V."/>
            <person name="Ahrendt S."/>
            <person name="Min B."/>
            <person name="Choi I.G."/>
            <person name="Park H."/>
            <person name="Plett J.M."/>
            <person name="Magnuson J."/>
            <person name="Spatafora J.W."/>
            <person name="Nagy L.G."/>
            <person name="Henrissat B."/>
            <person name="Grigoriev I.V."/>
            <person name="Yang Z.L."/>
            <person name="Xu J."/>
            <person name="Martin F.M."/>
        </authorList>
    </citation>
    <scope>NUCLEOTIDE SEQUENCE</scope>
    <source>
        <strain evidence="1">ATCC 28755</strain>
    </source>
</reference>
<dbReference type="EMBL" id="MU268478">
    <property type="protein sequence ID" value="KAH7904425.1"/>
    <property type="molecule type" value="Genomic_DNA"/>
</dbReference>
<sequence length="230" mass="25876">MVRSVHQVSVSGSDARPQSPITIQICIPIEAFQNLEDGQEVGVSIRKDRRYNVAQFTDRPGLAPPYTARLSRSISREELNTRFDCISAAYHEAGRPRAKSSGNHRKAAAEAWTTRRMATGFQPAHYNHLLRMMPEHPCLVYPLPNGTVPPQLPQSTYRGAKKRFFTITKGLAVGVFYGRCSTREVIRELVDRVPGAVYKKLNTFADAKAKFDSMYPDHIQILSPVRTTFN</sequence>
<name>A0ACB7ZTM8_9AGAM</name>
<proteinExistence type="predicted"/>
<accession>A0ACB7ZTM8</accession>
<gene>
    <name evidence="1" type="ORF">BJ138DRAFT_1106839</name>
</gene>
<evidence type="ECO:0000313" key="2">
    <source>
        <dbReference type="Proteomes" id="UP000790377"/>
    </source>
</evidence>
<dbReference type="Proteomes" id="UP000790377">
    <property type="component" value="Unassembled WGS sequence"/>
</dbReference>
<comment type="caution">
    <text evidence="1">The sequence shown here is derived from an EMBL/GenBank/DDBJ whole genome shotgun (WGS) entry which is preliminary data.</text>
</comment>
<organism evidence="1 2">
    <name type="scientific">Hygrophoropsis aurantiaca</name>
    <dbReference type="NCBI Taxonomy" id="72124"/>
    <lineage>
        <taxon>Eukaryota</taxon>
        <taxon>Fungi</taxon>
        <taxon>Dikarya</taxon>
        <taxon>Basidiomycota</taxon>
        <taxon>Agaricomycotina</taxon>
        <taxon>Agaricomycetes</taxon>
        <taxon>Agaricomycetidae</taxon>
        <taxon>Boletales</taxon>
        <taxon>Coniophorineae</taxon>
        <taxon>Hygrophoropsidaceae</taxon>
        <taxon>Hygrophoropsis</taxon>
    </lineage>
</organism>
<protein>
    <submittedName>
        <fullName evidence="1">Uncharacterized protein</fullName>
    </submittedName>
</protein>
<keyword evidence="2" id="KW-1185">Reference proteome</keyword>
<evidence type="ECO:0000313" key="1">
    <source>
        <dbReference type="EMBL" id="KAH7904425.1"/>
    </source>
</evidence>